<evidence type="ECO:0000313" key="1">
    <source>
        <dbReference type="EMBL" id="CAB5494227.1"/>
    </source>
</evidence>
<gene>
    <name evidence="1" type="ORF">THERMOS_58</name>
</gene>
<proteinExistence type="predicted"/>
<dbReference type="Proteomes" id="UP000643672">
    <property type="component" value="Unassembled WGS sequence"/>
</dbReference>
<keyword evidence="2" id="KW-1185">Reference proteome</keyword>
<reference evidence="1 2" key="1">
    <citation type="submission" date="2020-05" db="EMBL/GenBank/DDBJ databases">
        <authorList>
            <person name="Petersen J."/>
            <person name="Sayavedra L."/>
        </authorList>
    </citation>
    <scope>NUCLEOTIDE SEQUENCE [LARGE SCALE GENOMIC DNA]</scope>
    <source>
        <strain evidence="1">B thermophilus SOXS</strain>
    </source>
</reference>
<comment type="caution">
    <text evidence="1">The sequence shown here is derived from an EMBL/GenBank/DDBJ whole genome shotgun (WGS) entry which is preliminary data.</text>
</comment>
<accession>A0A8H8XAP9</accession>
<dbReference type="EMBL" id="CAESAQ020000009">
    <property type="protein sequence ID" value="CAB5494227.1"/>
    <property type="molecule type" value="Genomic_DNA"/>
</dbReference>
<protein>
    <submittedName>
        <fullName evidence="1">Uncharacterized protein</fullName>
    </submittedName>
</protein>
<dbReference type="AlphaFoldDB" id="A0A8H8XAP9"/>
<evidence type="ECO:0000313" key="2">
    <source>
        <dbReference type="Proteomes" id="UP000643672"/>
    </source>
</evidence>
<organism evidence="1 2">
    <name type="scientific">Bathymodiolus thermophilus thioautotrophic gill symbiont</name>
    <dbReference type="NCBI Taxonomy" id="2360"/>
    <lineage>
        <taxon>Bacteria</taxon>
        <taxon>Pseudomonadati</taxon>
        <taxon>Pseudomonadota</taxon>
        <taxon>Gammaproteobacteria</taxon>
        <taxon>sulfur-oxidizing symbionts</taxon>
    </lineage>
</organism>
<sequence length="42" mass="4987">MLDIKNLKTNDATHKCTYSRFFLATYRSLDDFLKKLDTSDKK</sequence>
<name>A0A8H8XAP9_9GAMM</name>